<evidence type="ECO:0000259" key="1">
    <source>
        <dbReference type="PROSITE" id="PS50181"/>
    </source>
</evidence>
<feature type="domain" description="F-box" evidence="1">
    <location>
        <begin position="10"/>
        <end position="55"/>
    </location>
</feature>
<dbReference type="InterPro" id="IPR036047">
    <property type="entry name" value="F-box-like_dom_sf"/>
</dbReference>
<dbReference type="Proteomes" id="UP000078512">
    <property type="component" value="Unassembled WGS sequence"/>
</dbReference>
<dbReference type="InterPro" id="IPR001810">
    <property type="entry name" value="F-box_dom"/>
</dbReference>
<protein>
    <recommendedName>
        <fullName evidence="1">F-box domain-containing protein</fullName>
    </recommendedName>
</protein>
<name>A0A197JDH8_9FUNG</name>
<reference evidence="2 3" key="1">
    <citation type="submission" date="2016-05" db="EMBL/GenBank/DDBJ databases">
        <title>Genome sequencing reveals origins of a unique bacterial endosymbiosis in the earliest lineages of terrestrial Fungi.</title>
        <authorList>
            <consortium name="DOE Joint Genome Institute"/>
            <person name="Uehling J."/>
            <person name="Gryganskyi A."/>
            <person name="Hameed K."/>
            <person name="Tschaplinski T."/>
            <person name="Misztal P."/>
            <person name="Wu S."/>
            <person name="Desiro A."/>
            <person name="Vande Pol N."/>
            <person name="Du Z.-Y."/>
            <person name="Zienkiewicz A."/>
            <person name="Zienkiewicz K."/>
            <person name="Morin E."/>
            <person name="Tisserant E."/>
            <person name="Splivallo R."/>
            <person name="Hainaut M."/>
            <person name="Henrissat B."/>
            <person name="Ohm R."/>
            <person name="Kuo A."/>
            <person name="Yan J."/>
            <person name="Lipzen A."/>
            <person name="Nolan M."/>
            <person name="Labutti K."/>
            <person name="Barry K."/>
            <person name="Goldstein A."/>
            <person name="Labbe J."/>
            <person name="Schadt C."/>
            <person name="Tuskan G."/>
            <person name="Grigoriev I."/>
            <person name="Martin F."/>
            <person name="Vilgalys R."/>
            <person name="Bonito G."/>
        </authorList>
    </citation>
    <scope>NUCLEOTIDE SEQUENCE [LARGE SCALE GENOMIC DNA]</scope>
    <source>
        <strain evidence="2 3">AG-77</strain>
    </source>
</reference>
<dbReference type="SUPFAM" id="SSF81383">
    <property type="entry name" value="F-box domain"/>
    <property type="match status" value="1"/>
</dbReference>
<gene>
    <name evidence="2" type="ORF">K457DRAFT_36816</name>
</gene>
<dbReference type="AlphaFoldDB" id="A0A197JDH8"/>
<evidence type="ECO:0000313" key="3">
    <source>
        <dbReference type="Proteomes" id="UP000078512"/>
    </source>
</evidence>
<keyword evidence="3" id="KW-1185">Reference proteome</keyword>
<accession>A0A197JDH8</accession>
<dbReference type="PROSITE" id="PS50181">
    <property type="entry name" value="FBOX"/>
    <property type="match status" value="1"/>
</dbReference>
<sequence>MEQEQVAATRTSFKDLPPEIQSMIGQFLNPYDMTVCVRVCQAWKVLFIPYIWRHVKSSESMNWSSMEYVLWRCIDDPLYGLREPAYLVDDDLLGLMPTIHYFTPTATNPDREISAGDGFRYIWTGIDAHSVAAGWLQIHQQQGYTTVLVYGA</sequence>
<dbReference type="EMBL" id="KV442131">
    <property type="protein sequence ID" value="OAQ23068.1"/>
    <property type="molecule type" value="Genomic_DNA"/>
</dbReference>
<evidence type="ECO:0000313" key="2">
    <source>
        <dbReference type="EMBL" id="OAQ23068.1"/>
    </source>
</evidence>
<dbReference type="Gene3D" id="1.20.1280.50">
    <property type="match status" value="1"/>
</dbReference>
<organism evidence="2 3">
    <name type="scientific">Linnemannia elongata AG-77</name>
    <dbReference type="NCBI Taxonomy" id="1314771"/>
    <lineage>
        <taxon>Eukaryota</taxon>
        <taxon>Fungi</taxon>
        <taxon>Fungi incertae sedis</taxon>
        <taxon>Mucoromycota</taxon>
        <taxon>Mortierellomycotina</taxon>
        <taxon>Mortierellomycetes</taxon>
        <taxon>Mortierellales</taxon>
        <taxon>Mortierellaceae</taxon>
        <taxon>Linnemannia</taxon>
    </lineage>
</organism>
<proteinExistence type="predicted"/>
<dbReference type="OrthoDB" id="2359674at2759"/>
<dbReference type="Pfam" id="PF12937">
    <property type="entry name" value="F-box-like"/>
    <property type="match status" value="1"/>
</dbReference>